<dbReference type="OrthoDB" id="2506366at2759"/>
<accession>A0A9Q3EUT4</accession>
<dbReference type="EMBL" id="AVOT02033515">
    <property type="protein sequence ID" value="MBW0527419.1"/>
    <property type="molecule type" value="Genomic_DNA"/>
</dbReference>
<feature type="region of interest" description="Disordered" evidence="2">
    <location>
        <begin position="186"/>
        <end position="233"/>
    </location>
</feature>
<comment type="caution">
    <text evidence="3">The sequence shown here is derived from an EMBL/GenBank/DDBJ whole genome shotgun (WGS) entry which is preliminary data.</text>
</comment>
<gene>
    <name evidence="3" type="ORF">O181_067134</name>
</gene>
<feature type="compositionally biased region" description="Basic and acidic residues" evidence="2">
    <location>
        <begin position="199"/>
        <end position="209"/>
    </location>
</feature>
<protein>
    <submittedName>
        <fullName evidence="3">Uncharacterized protein</fullName>
    </submittedName>
</protein>
<reference evidence="3" key="1">
    <citation type="submission" date="2021-03" db="EMBL/GenBank/DDBJ databases">
        <title>Draft genome sequence of rust myrtle Austropuccinia psidii MF-1, a brazilian biotype.</title>
        <authorList>
            <person name="Quecine M.C."/>
            <person name="Pachon D.M.R."/>
            <person name="Bonatelli M.L."/>
            <person name="Correr F.H."/>
            <person name="Franceschini L.M."/>
            <person name="Leite T.F."/>
            <person name="Margarido G.R.A."/>
            <person name="Almeida C.A."/>
            <person name="Ferrarezi J.A."/>
            <person name="Labate C.A."/>
        </authorList>
    </citation>
    <scope>NUCLEOTIDE SEQUENCE</scope>
    <source>
        <strain evidence="3">MF-1</strain>
    </source>
</reference>
<feature type="region of interest" description="Disordered" evidence="2">
    <location>
        <begin position="248"/>
        <end position="269"/>
    </location>
</feature>
<evidence type="ECO:0000313" key="3">
    <source>
        <dbReference type="EMBL" id="MBW0527419.1"/>
    </source>
</evidence>
<organism evidence="3 4">
    <name type="scientific">Austropuccinia psidii MF-1</name>
    <dbReference type="NCBI Taxonomy" id="1389203"/>
    <lineage>
        <taxon>Eukaryota</taxon>
        <taxon>Fungi</taxon>
        <taxon>Dikarya</taxon>
        <taxon>Basidiomycota</taxon>
        <taxon>Pucciniomycotina</taxon>
        <taxon>Pucciniomycetes</taxon>
        <taxon>Pucciniales</taxon>
        <taxon>Sphaerophragmiaceae</taxon>
        <taxon>Austropuccinia</taxon>
    </lineage>
</organism>
<keyword evidence="1" id="KW-0175">Coiled coil</keyword>
<dbReference type="Proteomes" id="UP000765509">
    <property type="component" value="Unassembled WGS sequence"/>
</dbReference>
<keyword evidence="4" id="KW-1185">Reference proteome</keyword>
<evidence type="ECO:0000256" key="1">
    <source>
        <dbReference type="SAM" id="Coils"/>
    </source>
</evidence>
<proteinExistence type="predicted"/>
<feature type="coiled-coil region" evidence="1">
    <location>
        <begin position="124"/>
        <end position="158"/>
    </location>
</feature>
<evidence type="ECO:0000256" key="2">
    <source>
        <dbReference type="SAM" id="MobiDB-lite"/>
    </source>
</evidence>
<feature type="compositionally biased region" description="Basic and acidic residues" evidence="2">
    <location>
        <begin position="249"/>
        <end position="269"/>
    </location>
</feature>
<evidence type="ECO:0000313" key="4">
    <source>
        <dbReference type="Proteomes" id="UP000765509"/>
    </source>
</evidence>
<dbReference type="AlphaFoldDB" id="A0A9Q3EUT4"/>
<name>A0A9Q3EUT4_9BASI</name>
<sequence length="269" mass="31081">MEFWTTEPRISDAIEALPGHEEGNWTQLKKDLIAKWGRVEPERRYRKDSLIELFNDTQEDGGIGSLSQYKKCMGEYEAIVTYILRYRYIPKDNMFHEDLFDCLSADIKGAINEKISPKKLVEDFANEQEELTKIRKENEAKESTLQSKEVNIIQAKKNDISTAIAKIEDWGSWKTPTISSANDPFLNNYGLRNNKQRSSRNEHPSEEPTKSLLKTMKTPLKNKPNIPGAYIEDEHGTVEETIIPNKFKKPQEFKGEEEVIPEVKEKQDS</sequence>